<evidence type="ECO:0000256" key="3">
    <source>
        <dbReference type="ARBA" id="ARBA00022454"/>
    </source>
</evidence>
<keyword evidence="5" id="KW-0498">Mitosis</keyword>
<comment type="similarity">
    <text evidence="2">Belongs to the NUF2 family.</text>
</comment>
<dbReference type="GO" id="GO:0051301">
    <property type="term" value="P:cell division"/>
    <property type="evidence" value="ECO:0007669"/>
    <property type="project" value="UniProtKB-KW"/>
</dbReference>
<proteinExistence type="inferred from homology"/>
<dbReference type="VEuPathDB" id="PiroplasmaDB:BOVATA_025400"/>
<dbReference type="GO" id="GO:0031262">
    <property type="term" value="C:Ndc80 complex"/>
    <property type="evidence" value="ECO:0007669"/>
    <property type="project" value="InterPro"/>
</dbReference>
<keyword evidence="7" id="KW-0131">Cell cycle</keyword>
<evidence type="ECO:0000256" key="2">
    <source>
        <dbReference type="ARBA" id="ARBA00005498"/>
    </source>
</evidence>
<feature type="coiled-coil region" evidence="9">
    <location>
        <begin position="172"/>
        <end position="315"/>
    </location>
</feature>
<dbReference type="EMBL" id="BDSA01000002">
    <property type="protein sequence ID" value="GBE61047.1"/>
    <property type="molecule type" value="Genomic_DNA"/>
</dbReference>
<accession>A0A2H6KDI2</accession>
<evidence type="ECO:0000256" key="5">
    <source>
        <dbReference type="ARBA" id="ARBA00022776"/>
    </source>
</evidence>
<evidence type="ECO:0000256" key="7">
    <source>
        <dbReference type="ARBA" id="ARBA00023306"/>
    </source>
</evidence>
<evidence type="ECO:0000256" key="8">
    <source>
        <dbReference type="ARBA" id="ARBA00023328"/>
    </source>
</evidence>
<dbReference type="Proteomes" id="UP000236319">
    <property type="component" value="Unassembled WGS sequence"/>
</dbReference>
<reference evidence="11 12" key="1">
    <citation type="journal article" date="2017" name="BMC Genomics">
        <title>Whole-genome assembly of Babesia ovata and comparative genomics between closely related pathogens.</title>
        <authorList>
            <person name="Yamagishi J."/>
            <person name="Asada M."/>
            <person name="Hakimi H."/>
            <person name="Tanaka T.Q."/>
            <person name="Sugimoto C."/>
            <person name="Kawazu S."/>
        </authorList>
    </citation>
    <scope>NUCLEOTIDE SEQUENCE [LARGE SCALE GENOMIC DNA]</scope>
    <source>
        <strain evidence="11 12">Miyake</strain>
    </source>
</reference>
<organism evidence="11 12">
    <name type="scientific">Babesia ovata</name>
    <dbReference type="NCBI Taxonomy" id="189622"/>
    <lineage>
        <taxon>Eukaryota</taxon>
        <taxon>Sar</taxon>
        <taxon>Alveolata</taxon>
        <taxon>Apicomplexa</taxon>
        <taxon>Aconoidasida</taxon>
        <taxon>Piroplasmida</taxon>
        <taxon>Babesiidae</taxon>
        <taxon>Babesia</taxon>
    </lineage>
</organism>
<gene>
    <name evidence="11" type="ORF">BOVATA_025400</name>
</gene>
<dbReference type="OrthoDB" id="8194677at2759"/>
<keyword evidence="8" id="KW-0137">Centromere</keyword>
<dbReference type="RefSeq" id="XP_028867290.1">
    <property type="nucleotide sequence ID" value="XM_029011457.1"/>
</dbReference>
<keyword evidence="6 9" id="KW-0175">Coiled coil</keyword>
<keyword evidence="4" id="KW-0132">Cell division</keyword>
<keyword evidence="3" id="KW-0158">Chromosome</keyword>
<keyword evidence="12" id="KW-1185">Reference proteome</keyword>
<evidence type="ECO:0000256" key="9">
    <source>
        <dbReference type="SAM" id="Coils"/>
    </source>
</evidence>
<evidence type="ECO:0000259" key="10">
    <source>
        <dbReference type="Pfam" id="PF03800"/>
    </source>
</evidence>
<dbReference type="Pfam" id="PF03800">
    <property type="entry name" value="Nuf2"/>
    <property type="match status" value="1"/>
</dbReference>
<dbReference type="InterPro" id="IPR038275">
    <property type="entry name" value="Nuf2_N_sf"/>
</dbReference>
<comment type="caution">
    <text evidence="11">The sequence shown here is derived from an EMBL/GenBank/DDBJ whole genome shotgun (WGS) entry which is preliminary data.</text>
</comment>
<dbReference type="Gene3D" id="1.10.418.60">
    <property type="entry name" value="Ncd80 complex, Nuf2 subunit"/>
    <property type="match status" value="1"/>
</dbReference>
<evidence type="ECO:0000256" key="6">
    <source>
        <dbReference type="ARBA" id="ARBA00023054"/>
    </source>
</evidence>
<feature type="coiled-coil region" evidence="9">
    <location>
        <begin position="344"/>
        <end position="428"/>
    </location>
</feature>
<evidence type="ECO:0000256" key="1">
    <source>
        <dbReference type="ARBA" id="ARBA00004584"/>
    </source>
</evidence>
<protein>
    <submittedName>
        <fullName evidence="11">Nuf2</fullName>
    </submittedName>
</protein>
<feature type="domain" description="Kinetochore protein Nuf2 N-terminal" evidence="10">
    <location>
        <begin position="26"/>
        <end position="171"/>
    </location>
</feature>
<evidence type="ECO:0000313" key="12">
    <source>
        <dbReference type="Proteomes" id="UP000236319"/>
    </source>
</evidence>
<name>A0A2H6KDI2_9APIC</name>
<dbReference type="GeneID" id="39874817"/>
<dbReference type="AlphaFoldDB" id="A0A2H6KDI2"/>
<sequence length="475" mass="55542">MDLTDETKVIDGTHLFFRTHFRAELFRKVRFDEILEDLKVLGVDVREQTLKNPTTEEALGLYGLAIQVIFGKTRTDIRPEDVYSQIHVYSSGVEGLEITSDNLEFLKRGVGNLRFWRFCQKLHQALGLPDIERYELFNPTPESFHRFISAFVVYLRFRDALKSLFEDAIARLNFCAEQEEQLEDNIGKVQQELQNFKRLKEENANDIVSSVGDREQLEGRLLQAKGVFNEHKEEKAKVDAEIERVKQTINDVQLKKTKARHRNEMLCEQIVSEPDSLYSQKDELEAQEVVQNATLKNLTEEFDETQRRFKLLEDCGQFVEDVKTKMTQHLDEVLKPLVENLSAARTLKARNETLQEQINRQKEQRDNARAEFAAKRQLYEEKIRLLQEAADNELKAARKFSEDTRDEVRKMQQTISQEKVKVDSLKREFEVREEKVTAVFSVAEASWRKVTYAAESYARCMDEIMDKVEKVVKEE</sequence>
<evidence type="ECO:0000313" key="11">
    <source>
        <dbReference type="EMBL" id="GBE61047.1"/>
    </source>
</evidence>
<evidence type="ECO:0000256" key="4">
    <source>
        <dbReference type="ARBA" id="ARBA00022618"/>
    </source>
</evidence>
<dbReference type="InterPro" id="IPR005549">
    <property type="entry name" value="Kinetochore_Nuf2_N"/>
</dbReference>
<comment type="subcellular location">
    <subcellularLocation>
        <location evidence="1">Chromosome</location>
        <location evidence="1">Centromere</location>
    </subcellularLocation>
</comment>